<sequence>MSAARYRGPAACNCALALARRRARHRPSGPSAWKPKIRPRCRTRARSRAASESRECKLRKCSERARPRPAEFAVSTRASEPASENRQSRPAGCHRGASLLPPAIESRASVAVRPGQVHENEQTRASSTRARRRTHTRAHPLQHNITRRRDFIARPAWCGDAPAGSAEFKFARASRSRAELGGLARLKGTLAGSVDGPDSPADAHDTPARQPRLPVTDTSAPSRL</sequence>
<feature type="compositionally biased region" description="Basic and acidic residues" evidence="1">
    <location>
        <begin position="49"/>
        <end position="69"/>
    </location>
</feature>
<comment type="caution">
    <text evidence="2">The sequence shown here is derived from an EMBL/GenBank/DDBJ whole genome shotgun (WGS) entry which is preliminary data.</text>
</comment>
<feature type="compositionally biased region" description="Polar residues" evidence="1">
    <location>
        <begin position="76"/>
        <end position="85"/>
    </location>
</feature>
<evidence type="ECO:0000256" key="1">
    <source>
        <dbReference type="SAM" id="MobiDB-lite"/>
    </source>
</evidence>
<gene>
    <name evidence="2" type="ORF">OLEA9_A082257</name>
</gene>
<dbReference type="Gramene" id="OE9A082257T1">
    <property type="protein sequence ID" value="OE9A082257C1"/>
    <property type="gene ID" value="OE9A082257"/>
</dbReference>
<reference evidence="2 3" key="1">
    <citation type="submission" date="2019-12" db="EMBL/GenBank/DDBJ databases">
        <authorList>
            <person name="Alioto T."/>
            <person name="Alioto T."/>
            <person name="Gomez Garrido J."/>
        </authorList>
    </citation>
    <scope>NUCLEOTIDE SEQUENCE [LARGE SCALE GENOMIC DNA]</scope>
</reference>
<organism evidence="2 3">
    <name type="scientific">Olea europaea subsp. europaea</name>
    <dbReference type="NCBI Taxonomy" id="158383"/>
    <lineage>
        <taxon>Eukaryota</taxon>
        <taxon>Viridiplantae</taxon>
        <taxon>Streptophyta</taxon>
        <taxon>Embryophyta</taxon>
        <taxon>Tracheophyta</taxon>
        <taxon>Spermatophyta</taxon>
        <taxon>Magnoliopsida</taxon>
        <taxon>eudicotyledons</taxon>
        <taxon>Gunneridae</taxon>
        <taxon>Pentapetalae</taxon>
        <taxon>asterids</taxon>
        <taxon>lamiids</taxon>
        <taxon>Lamiales</taxon>
        <taxon>Oleaceae</taxon>
        <taxon>Oleeae</taxon>
        <taxon>Olea</taxon>
    </lineage>
</organism>
<dbReference type="Proteomes" id="UP000594638">
    <property type="component" value="Unassembled WGS sequence"/>
</dbReference>
<feature type="compositionally biased region" description="Basic residues" evidence="1">
    <location>
        <begin position="35"/>
        <end position="47"/>
    </location>
</feature>
<name>A0A8S0RB20_OLEEU</name>
<proteinExistence type="predicted"/>
<dbReference type="AlphaFoldDB" id="A0A8S0RB20"/>
<protein>
    <submittedName>
        <fullName evidence="2">Uncharacterized protein</fullName>
    </submittedName>
</protein>
<accession>A0A8S0RB20</accession>
<evidence type="ECO:0000313" key="2">
    <source>
        <dbReference type="EMBL" id="CAA2975981.1"/>
    </source>
</evidence>
<feature type="region of interest" description="Disordered" evidence="1">
    <location>
        <begin position="23"/>
        <end position="98"/>
    </location>
</feature>
<keyword evidence="3" id="KW-1185">Reference proteome</keyword>
<feature type="compositionally biased region" description="Basic residues" evidence="1">
    <location>
        <begin position="129"/>
        <end position="140"/>
    </location>
</feature>
<evidence type="ECO:0000313" key="3">
    <source>
        <dbReference type="Proteomes" id="UP000594638"/>
    </source>
</evidence>
<feature type="region of interest" description="Disordered" evidence="1">
    <location>
        <begin position="110"/>
        <end position="141"/>
    </location>
</feature>
<feature type="region of interest" description="Disordered" evidence="1">
    <location>
        <begin position="189"/>
        <end position="224"/>
    </location>
</feature>
<dbReference type="EMBL" id="CACTIH010002331">
    <property type="protein sequence ID" value="CAA2975981.1"/>
    <property type="molecule type" value="Genomic_DNA"/>
</dbReference>